<organism evidence="6 7">
    <name type="scientific">Exophiala viscosa</name>
    <dbReference type="NCBI Taxonomy" id="2486360"/>
    <lineage>
        <taxon>Eukaryota</taxon>
        <taxon>Fungi</taxon>
        <taxon>Dikarya</taxon>
        <taxon>Ascomycota</taxon>
        <taxon>Pezizomycotina</taxon>
        <taxon>Eurotiomycetes</taxon>
        <taxon>Chaetothyriomycetidae</taxon>
        <taxon>Chaetothyriales</taxon>
        <taxon>Herpotrichiellaceae</taxon>
        <taxon>Exophiala</taxon>
    </lineage>
</organism>
<evidence type="ECO:0000256" key="1">
    <source>
        <dbReference type="ARBA" id="ARBA00004123"/>
    </source>
</evidence>
<evidence type="ECO:0000256" key="2">
    <source>
        <dbReference type="ARBA" id="ARBA00022763"/>
    </source>
</evidence>
<evidence type="ECO:0000313" key="7">
    <source>
        <dbReference type="Proteomes" id="UP001203852"/>
    </source>
</evidence>
<dbReference type="InterPro" id="IPR001357">
    <property type="entry name" value="BRCT_dom"/>
</dbReference>
<dbReference type="PANTHER" id="PTHR23196:SF1">
    <property type="entry name" value="PAX-INTERACTING PROTEIN 1"/>
    <property type="match status" value="1"/>
</dbReference>
<sequence>MVAIFVVHSAVGENSVTELPLHGDSSIWYLPNDPEGGPIELSAESDEKHSLICLEVHSDVVLLRVFKDVECFVLGDSGSKFRVPHSTSGHLKSVLLRSDTQFLTSTQHRWAVFWDDESGSKSNSMRPPPLPIVNLETPSQAQINQDIMKLLDDEQSNCTPPPQDSSSQHTASPTPPRHGPESQRDISMTSNDAKGCTSEDGLASIGSILKTGQAADEICQETEVAAERPIPSVQAVPSPPSSELETAETSSNLVDVGHAHRDAETAADACLTYDTLPTPVSLTSSNDGDRTQASSTILKKRKLAEIESDDVESQSDQNDGNPSPVADFANSIQSEGSVDAEQRKKGRGSARGQRKSPRTPIHPNGDISSSFATTDRGSPKKRMRRVSSGSSLATQDAFKPVVVFSGNTVVDQDKTAMEAFKHLGGRVTKSINEANILCVPDGSLKKTSKLIMAVARGIDIVTESWVVETQRSGSFPAVEDFLPQDPSREQLWNFDLKQALQRGKAGLTHLLSGTTVIFSKQVRTDLGNLEREMSQIATMLGADAVRNRLPALKDKGKYSENDLLIIGTPNDPQGALIGRLGKKLFNKDILTMAVLRGEIERDSSEFLVDIPIKDEEE</sequence>
<dbReference type="Pfam" id="PF00533">
    <property type="entry name" value="BRCT"/>
    <property type="match status" value="1"/>
</dbReference>
<dbReference type="PROSITE" id="PS50172">
    <property type="entry name" value="BRCT"/>
    <property type="match status" value="1"/>
</dbReference>
<dbReference type="EMBL" id="MU404354">
    <property type="protein sequence ID" value="KAI1613237.1"/>
    <property type="molecule type" value="Genomic_DNA"/>
</dbReference>
<evidence type="ECO:0000256" key="4">
    <source>
        <dbReference type="SAM" id="MobiDB-lite"/>
    </source>
</evidence>
<dbReference type="AlphaFoldDB" id="A0AAN6ICW0"/>
<dbReference type="GO" id="GO:0006974">
    <property type="term" value="P:DNA damage response"/>
    <property type="evidence" value="ECO:0007669"/>
    <property type="project" value="UniProtKB-KW"/>
</dbReference>
<feature type="compositionally biased region" description="Polar residues" evidence="4">
    <location>
        <begin position="278"/>
        <end position="297"/>
    </location>
</feature>
<keyword evidence="2" id="KW-0227">DNA damage</keyword>
<dbReference type="Gene3D" id="3.40.50.10190">
    <property type="entry name" value="BRCT domain"/>
    <property type="match status" value="1"/>
</dbReference>
<dbReference type="InterPro" id="IPR036420">
    <property type="entry name" value="BRCT_dom_sf"/>
</dbReference>
<evidence type="ECO:0000313" key="6">
    <source>
        <dbReference type="EMBL" id="KAI1613237.1"/>
    </source>
</evidence>
<evidence type="ECO:0000256" key="3">
    <source>
        <dbReference type="ARBA" id="ARBA00023242"/>
    </source>
</evidence>
<dbReference type="GO" id="GO:0005634">
    <property type="term" value="C:nucleus"/>
    <property type="evidence" value="ECO:0007669"/>
    <property type="project" value="UniProtKB-SubCell"/>
</dbReference>
<proteinExistence type="predicted"/>
<name>A0AAN6ICW0_9EURO</name>
<dbReference type="Proteomes" id="UP001203852">
    <property type="component" value="Unassembled WGS sequence"/>
</dbReference>
<feature type="compositionally biased region" description="Basic residues" evidence="4">
    <location>
        <begin position="344"/>
        <end position="357"/>
    </location>
</feature>
<dbReference type="InterPro" id="IPR051579">
    <property type="entry name" value="DDR_Transcriptional_Reg"/>
</dbReference>
<reference evidence="6" key="1">
    <citation type="journal article" date="2022" name="bioRxiv">
        <title>Deciphering the potential niche of two novel black yeast fungi from a biological soil crust based on their genomes, phenotypes, and melanin regulation.</title>
        <authorList>
            <consortium name="DOE Joint Genome Institute"/>
            <person name="Carr E.C."/>
            <person name="Barton Q."/>
            <person name="Grambo S."/>
            <person name="Sullivan M."/>
            <person name="Renfro C.M."/>
            <person name="Kuo A."/>
            <person name="Pangilinan J."/>
            <person name="Lipzen A."/>
            <person name="Keymanesh K."/>
            <person name="Savage E."/>
            <person name="Barry K."/>
            <person name="Grigoriev I.V."/>
            <person name="Riekhof W.R."/>
            <person name="Harris S.S."/>
        </authorList>
    </citation>
    <scope>NUCLEOTIDE SEQUENCE</scope>
    <source>
        <strain evidence="6">JF 03-4F</strain>
    </source>
</reference>
<dbReference type="SMART" id="SM00292">
    <property type="entry name" value="BRCT"/>
    <property type="match status" value="1"/>
</dbReference>
<keyword evidence="3" id="KW-0539">Nucleus</keyword>
<feature type="domain" description="BRCT" evidence="5">
    <location>
        <begin position="399"/>
        <end position="483"/>
    </location>
</feature>
<dbReference type="SUPFAM" id="SSF52113">
    <property type="entry name" value="BRCT domain"/>
    <property type="match status" value="1"/>
</dbReference>
<feature type="region of interest" description="Disordered" evidence="4">
    <location>
        <begin position="153"/>
        <end position="198"/>
    </location>
</feature>
<feature type="compositionally biased region" description="Polar residues" evidence="4">
    <location>
        <begin position="366"/>
        <end position="376"/>
    </location>
</feature>
<feature type="region of interest" description="Disordered" evidence="4">
    <location>
        <begin position="225"/>
        <end position="260"/>
    </location>
</feature>
<feature type="region of interest" description="Disordered" evidence="4">
    <location>
        <begin position="278"/>
        <end position="391"/>
    </location>
</feature>
<dbReference type="PANTHER" id="PTHR23196">
    <property type="entry name" value="PAX TRANSCRIPTION ACTIVATION DOMAIN INTERACTING PROTEIN"/>
    <property type="match status" value="1"/>
</dbReference>
<feature type="compositionally biased region" description="Polar residues" evidence="4">
    <location>
        <begin position="243"/>
        <end position="253"/>
    </location>
</feature>
<dbReference type="CDD" id="cd17744">
    <property type="entry name" value="BRCT_MDC1_rpt1"/>
    <property type="match status" value="1"/>
</dbReference>
<comment type="subcellular location">
    <subcellularLocation>
        <location evidence="1">Nucleus</location>
    </subcellularLocation>
</comment>
<protein>
    <recommendedName>
        <fullName evidence="5">BRCT domain-containing protein</fullName>
    </recommendedName>
</protein>
<keyword evidence="7" id="KW-1185">Reference proteome</keyword>
<gene>
    <name evidence="6" type="ORF">EDD36DRAFT_259199</name>
</gene>
<evidence type="ECO:0000259" key="5">
    <source>
        <dbReference type="PROSITE" id="PS50172"/>
    </source>
</evidence>
<accession>A0AAN6ICW0</accession>
<comment type="caution">
    <text evidence="6">The sequence shown here is derived from an EMBL/GenBank/DDBJ whole genome shotgun (WGS) entry which is preliminary data.</text>
</comment>